<accession>A0A3G7UG43</accession>
<evidence type="ECO:0000313" key="1">
    <source>
        <dbReference type="EMBL" id="AZE58395.1"/>
    </source>
</evidence>
<sequence length="59" mass="7055">MLRFQTLLSTGHRGSYSQGLLHRKPQIRWYFLLYEGSRILYPGGERFKKRSIVRKRQGS</sequence>
<dbReference type="AlphaFoldDB" id="A0A3G7UG43"/>
<proteinExistence type="predicted"/>
<organism evidence="1 2">
    <name type="scientific">Pseudomonas synxantha</name>
    <dbReference type="NCBI Taxonomy" id="47883"/>
    <lineage>
        <taxon>Bacteria</taxon>
        <taxon>Pseudomonadati</taxon>
        <taxon>Pseudomonadota</taxon>
        <taxon>Gammaproteobacteria</taxon>
        <taxon>Pseudomonadales</taxon>
        <taxon>Pseudomonadaceae</taxon>
        <taxon>Pseudomonas</taxon>
    </lineage>
</organism>
<gene>
    <name evidence="1" type="ORF">C4K03_6288</name>
</gene>
<dbReference type="Proteomes" id="UP000268696">
    <property type="component" value="Chromosome"/>
</dbReference>
<dbReference type="EMBL" id="CP027754">
    <property type="protein sequence ID" value="AZE58395.1"/>
    <property type="molecule type" value="Genomic_DNA"/>
</dbReference>
<name>A0A3G7UG43_9PSED</name>
<reference evidence="1 2" key="1">
    <citation type="submission" date="2018-03" db="EMBL/GenBank/DDBJ databases">
        <title>Diversity of phytobeneficial traits revealed by whole-genome analysis of worldwide-isolated phenazine-producing Pseudomonas spp.</title>
        <authorList>
            <person name="Biessy A."/>
            <person name="Novinscak A."/>
            <person name="Blom J."/>
            <person name="Leger G."/>
            <person name="Thomashow L.S."/>
            <person name="Cazorla F.M."/>
            <person name="Josic D."/>
            <person name="Filion M."/>
        </authorList>
    </citation>
    <scope>NUCLEOTIDE SEQUENCE [LARGE SCALE GENOMIC DNA]</scope>
    <source>
        <strain evidence="1 2">30B</strain>
    </source>
</reference>
<evidence type="ECO:0000313" key="2">
    <source>
        <dbReference type="Proteomes" id="UP000268696"/>
    </source>
</evidence>
<protein>
    <submittedName>
        <fullName evidence="1">Uncharacterized protein</fullName>
    </submittedName>
</protein>